<evidence type="ECO:0000313" key="2">
    <source>
        <dbReference type="Proteomes" id="UP000342300"/>
    </source>
</evidence>
<dbReference type="EMBL" id="PDHS01000511">
    <property type="protein sequence ID" value="MQM32384.1"/>
    <property type="molecule type" value="Genomic_DNA"/>
</dbReference>
<name>A0A6A7RXW6_9PROT</name>
<protein>
    <submittedName>
        <fullName evidence="1">Uncharacterized protein</fullName>
    </submittedName>
</protein>
<accession>A0A6A7RXW6</accession>
<dbReference type="AlphaFoldDB" id="A0A6A7RXW6"/>
<dbReference type="Proteomes" id="UP000342300">
    <property type="component" value="Unassembled WGS sequence"/>
</dbReference>
<sequence length="102" mass="11120">METADTTILVGILVAVVRVSASNGRGSRMFVAFDGGEDARICLEILIDSNMMPKNGFFGALDFREANLTLANYQRYQVVSMDVAPELLGVTKEWMTLSANAL</sequence>
<reference evidence="1 2" key="1">
    <citation type="submission" date="2017-09" db="EMBL/GenBank/DDBJ databases">
        <title>Metagenomic Analysis Reveals Denitrifying Candidatus Accumulibacter and Flanking Population as a Source of N2O.</title>
        <authorList>
            <person name="Gao H."/>
            <person name="Mao Y."/>
            <person name="Zhao X."/>
            <person name="Liu W.-T."/>
            <person name="Zhang T."/>
            <person name="Wells G."/>
        </authorList>
    </citation>
    <scope>NUCLEOTIDE SEQUENCE [LARGE SCALE GENOMIC DNA]</scope>
    <source>
        <strain evidence="1">CANDO_2_IC</strain>
    </source>
</reference>
<organism evidence="1 2">
    <name type="scientific">Candidatus Accumulibacter phosphatis</name>
    <dbReference type="NCBI Taxonomy" id="327160"/>
    <lineage>
        <taxon>Bacteria</taxon>
        <taxon>Pseudomonadati</taxon>
        <taxon>Pseudomonadota</taxon>
        <taxon>Betaproteobacteria</taxon>
        <taxon>Candidatus Accumulibacter</taxon>
    </lineage>
</organism>
<comment type="caution">
    <text evidence="1">The sequence shown here is derived from an EMBL/GenBank/DDBJ whole genome shotgun (WGS) entry which is preliminary data.</text>
</comment>
<evidence type="ECO:0000313" key="1">
    <source>
        <dbReference type="EMBL" id="MQM32384.1"/>
    </source>
</evidence>
<gene>
    <name evidence="1" type="ORF">CRU78_18605</name>
</gene>
<proteinExistence type="predicted"/>